<evidence type="ECO:0000313" key="2">
    <source>
        <dbReference type="EMBL" id="EPX71769.1"/>
    </source>
</evidence>
<accession>S9RCC0</accession>
<evidence type="ECO:0000313" key="3">
    <source>
        <dbReference type="Proteomes" id="UP000016088"/>
    </source>
</evidence>
<sequence length="331" mass="33611">MVETLSEVVTTTLPSVVATTPMVMTLMVTLTTINSVVINSLGNNNMQSSKSNKSYDQTSNSNSGLSSGPLDVSTFINAFSTLGGFGNNGGNVQKSGSQGSNSLSHAAVFSAVQKYFSQNGDALANGQGHSNQHQSDFLSMVEQEAQGLMNNNASGQGRGIGGSEGDVKSSVELAKTLFQNRNMLTKLAEAAGSSQASGNSAVLATVVGSFLGGSTSNNSNAANNKNPQAQTHGLQEMAASFLGPGNQNSNHNSNNSQGGGLAGLGSLAGSFLNSGNNNSGNQQGNADSGLAGNLLHAISGNNNRDDDNQGPSKHSEGGDGLVGKAINMFMQ</sequence>
<dbReference type="Proteomes" id="UP000016088">
    <property type="component" value="Unassembled WGS sequence"/>
</dbReference>
<dbReference type="AlphaFoldDB" id="S9RCC0"/>
<keyword evidence="3" id="KW-1185">Reference proteome</keyword>
<feature type="compositionally biased region" description="Low complexity" evidence="1">
    <location>
        <begin position="245"/>
        <end position="256"/>
    </location>
</feature>
<dbReference type="RefSeq" id="XP_013019553.1">
    <property type="nucleotide sequence ID" value="XM_013164099.1"/>
</dbReference>
<feature type="region of interest" description="Disordered" evidence="1">
    <location>
        <begin position="273"/>
        <end position="323"/>
    </location>
</feature>
<protein>
    <submittedName>
        <fullName evidence="2">Uncharacterized protein</fullName>
    </submittedName>
</protein>
<reference evidence="2 3" key="1">
    <citation type="journal article" date="2011" name="Science">
        <title>Comparative functional genomics of the fission yeasts.</title>
        <authorList>
            <person name="Rhind N."/>
            <person name="Chen Z."/>
            <person name="Yassour M."/>
            <person name="Thompson D.A."/>
            <person name="Haas B.J."/>
            <person name="Habib N."/>
            <person name="Wapinski I."/>
            <person name="Roy S."/>
            <person name="Lin M.F."/>
            <person name="Heiman D.I."/>
            <person name="Young S.K."/>
            <person name="Furuya K."/>
            <person name="Guo Y."/>
            <person name="Pidoux A."/>
            <person name="Chen H.M."/>
            <person name="Robbertse B."/>
            <person name="Goldberg J.M."/>
            <person name="Aoki K."/>
            <person name="Bayne E.H."/>
            <person name="Berlin A.M."/>
            <person name="Desjardins C.A."/>
            <person name="Dobbs E."/>
            <person name="Dukaj L."/>
            <person name="Fan L."/>
            <person name="FitzGerald M.G."/>
            <person name="French C."/>
            <person name="Gujja S."/>
            <person name="Hansen K."/>
            <person name="Keifenheim D."/>
            <person name="Levin J.Z."/>
            <person name="Mosher R.A."/>
            <person name="Mueller C.A."/>
            <person name="Pfiffner J."/>
            <person name="Priest M."/>
            <person name="Russ C."/>
            <person name="Smialowska A."/>
            <person name="Swoboda P."/>
            <person name="Sykes S.M."/>
            <person name="Vaughn M."/>
            <person name="Vengrova S."/>
            <person name="Yoder R."/>
            <person name="Zeng Q."/>
            <person name="Allshire R."/>
            <person name="Baulcombe D."/>
            <person name="Birren B.W."/>
            <person name="Brown W."/>
            <person name="Ekwall K."/>
            <person name="Kellis M."/>
            <person name="Leatherwood J."/>
            <person name="Levin H."/>
            <person name="Margalit H."/>
            <person name="Martienssen R."/>
            <person name="Nieduszynski C.A."/>
            <person name="Spatafora J.W."/>
            <person name="Friedman N."/>
            <person name="Dalgaard J.Z."/>
            <person name="Baumann P."/>
            <person name="Niki H."/>
            <person name="Regev A."/>
            <person name="Nusbaum C."/>
        </authorList>
    </citation>
    <scope>NUCLEOTIDE SEQUENCE [LARGE SCALE GENOMIC DNA]</scope>
    <source>
        <strain evidence="3">yFS286</strain>
    </source>
</reference>
<evidence type="ECO:0000256" key="1">
    <source>
        <dbReference type="SAM" id="MobiDB-lite"/>
    </source>
</evidence>
<dbReference type="VEuPathDB" id="FungiDB:SOCG_16241"/>
<feature type="region of interest" description="Disordered" evidence="1">
    <location>
        <begin position="46"/>
        <end position="67"/>
    </location>
</feature>
<dbReference type="OMA" id="MTILMEM"/>
<dbReference type="HOGENOM" id="CLU_729900_0_0_1"/>
<feature type="compositionally biased region" description="Basic and acidic residues" evidence="1">
    <location>
        <begin position="303"/>
        <end position="317"/>
    </location>
</feature>
<organism evidence="2 3">
    <name type="scientific">Schizosaccharomyces octosporus (strain yFS286)</name>
    <name type="common">Fission yeast</name>
    <name type="synonym">Octosporomyces octosporus</name>
    <dbReference type="NCBI Taxonomy" id="483514"/>
    <lineage>
        <taxon>Eukaryota</taxon>
        <taxon>Fungi</taxon>
        <taxon>Dikarya</taxon>
        <taxon>Ascomycota</taxon>
        <taxon>Taphrinomycotina</taxon>
        <taxon>Schizosaccharomycetes</taxon>
        <taxon>Schizosaccharomycetales</taxon>
        <taxon>Schizosaccharomycetaceae</taxon>
        <taxon>Schizosaccharomyces</taxon>
    </lineage>
</organism>
<dbReference type="EMBL" id="KE503207">
    <property type="protein sequence ID" value="EPX71769.1"/>
    <property type="molecule type" value="Genomic_DNA"/>
</dbReference>
<proteinExistence type="predicted"/>
<dbReference type="OrthoDB" id="5421263at2759"/>
<dbReference type="GeneID" id="25034124"/>
<name>S9RCC0_SCHOY</name>
<gene>
    <name evidence="2" type="ORF">SOCG_16241</name>
</gene>
<feature type="region of interest" description="Disordered" evidence="1">
    <location>
        <begin position="240"/>
        <end position="261"/>
    </location>
</feature>
<feature type="compositionally biased region" description="Low complexity" evidence="1">
    <location>
        <begin position="273"/>
        <end position="286"/>
    </location>
</feature>